<comment type="caution">
    <text evidence="2">The sequence shown here is derived from an EMBL/GenBank/DDBJ whole genome shotgun (WGS) entry which is preliminary data.</text>
</comment>
<feature type="region of interest" description="Disordered" evidence="1">
    <location>
        <begin position="1"/>
        <end position="60"/>
    </location>
</feature>
<evidence type="ECO:0000313" key="2">
    <source>
        <dbReference type="EMBL" id="MBW0544717.1"/>
    </source>
</evidence>
<sequence length="115" mass="13263">MEITLELDTRNHERQKEKNNHQEKKTDSSKSSSSHPQYFSNSNHKKKNFNFQKRDTPHSSFLNKEFKLMGSEKAMILKEGSYAYCGGNHSLQDCIKRPQNQLTQPAGRFSSKGKA</sequence>
<accession>A0A9Q3FU94</accession>
<dbReference type="AlphaFoldDB" id="A0A9Q3FU94"/>
<gene>
    <name evidence="2" type="ORF">O181_084432</name>
</gene>
<keyword evidence="3" id="KW-1185">Reference proteome</keyword>
<feature type="compositionally biased region" description="Low complexity" evidence="1">
    <location>
        <begin position="29"/>
        <end position="42"/>
    </location>
</feature>
<feature type="compositionally biased region" description="Basic and acidic residues" evidence="1">
    <location>
        <begin position="7"/>
        <end position="28"/>
    </location>
</feature>
<dbReference type="Proteomes" id="UP000765509">
    <property type="component" value="Unassembled WGS sequence"/>
</dbReference>
<reference evidence="2" key="1">
    <citation type="submission" date="2021-03" db="EMBL/GenBank/DDBJ databases">
        <title>Draft genome sequence of rust myrtle Austropuccinia psidii MF-1, a brazilian biotype.</title>
        <authorList>
            <person name="Quecine M.C."/>
            <person name="Pachon D.M.R."/>
            <person name="Bonatelli M.L."/>
            <person name="Correr F.H."/>
            <person name="Franceschini L.M."/>
            <person name="Leite T.F."/>
            <person name="Margarido G.R.A."/>
            <person name="Almeida C.A."/>
            <person name="Ferrarezi J.A."/>
            <person name="Labate C.A."/>
        </authorList>
    </citation>
    <scope>NUCLEOTIDE SEQUENCE</scope>
    <source>
        <strain evidence="2">MF-1</strain>
    </source>
</reference>
<feature type="region of interest" description="Disordered" evidence="1">
    <location>
        <begin position="96"/>
        <end position="115"/>
    </location>
</feature>
<proteinExistence type="predicted"/>
<dbReference type="EMBL" id="AVOT02049546">
    <property type="protein sequence ID" value="MBW0544717.1"/>
    <property type="molecule type" value="Genomic_DNA"/>
</dbReference>
<dbReference type="OrthoDB" id="5552562at2759"/>
<organism evidence="2 3">
    <name type="scientific">Austropuccinia psidii MF-1</name>
    <dbReference type="NCBI Taxonomy" id="1389203"/>
    <lineage>
        <taxon>Eukaryota</taxon>
        <taxon>Fungi</taxon>
        <taxon>Dikarya</taxon>
        <taxon>Basidiomycota</taxon>
        <taxon>Pucciniomycotina</taxon>
        <taxon>Pucciniomycetes</taxon>
        <taxon>Pucciniales</taxon>
        <taxon>Sphaerophragmiaceae</taxon>
        <taxon>Austropuccinia</taxon>
    </lineage>
</organism>
<name>A0A9Q3FU94_9BASI</name>
<protein>
    <submittedName>
        <fullName evidence="2">Uncharacterized protein</fullName>
    </submittedName>
</protein>
<evidence type="ECO:0000256" key="1">
    <source>
        <dbReference type="SAM" id="MobiDB-lite"/>
    </source>
</evidence>
<evidence type="ECO:0000313" key="3">
    <source>
        <dbReference type="Proteomes" id="UP000765509"/>
    </source>
</evidence>